<feature type="compositionally biased region" description="Basic and acidic residues" evidence="4">
    <location>
        <begin position="131"/>
        <end position="140"/>
    </location>
</feature>
<keyword evidence="2" id="KW-0479">Metal-binding</keyword>
<dbReference type="CDD" id="cd00067">
    <property type="entry name" value="GAL4"/>
    <property type="match status" value="1"/>
</dbReference>
<feature type="region of interest" description="Disordered" evidence="4">
    <location>
        <begin position="110"/>
        <end position="140"/>
    </location>
</feature>
<dbReference type="OrthoDB" id="2269373at2759"/>
<evidence type="ECO:0000313" key="7">
    <source>
        <dbReference type="EMBL" id="KAF2655625.1"/>
    </source>
</evidence>
<dbReference type="SUPFAM" id="SSF54695">
    <property type="entry name" value="POZ domain"/>
    <property type="match status" value="1"/>
</dbReference>
<evidence type="ECO:0000259" key="6">
    <source>
        <dbReference type="PROSITE" id="PS50097"/>
    </source>
</evidence>
<dbReference type="PROSITE" id="PS50048">
    <property type="entry name" value="ZN2_CY6_FUNGAL_2"/>
    <property type="match status" value="1"/>
</dbReference>
<dbReference type="CDD" id="cd18186">
    <property type="entry name" value="BTB_POZ_ZBTB_KLHL-like"/>
    <property type="match status" value="1"/>
</dbReference>
<dbReference type="InterPro" id="IPR000210">
    <property type="entry name" value="BTB/POZ_dom"/>
</dbReference>
<comment type="subcellular location">
    <subcellularLocation>
        <location evidence="1">Nucleus</location>
    </subcellularLocation>
</comment>
<dbReference type="EMBL" id="MU004346">
    <property type="protein sequence ID" value="KAF2655625.1"/>
    <property type="molecule type" value="Genomic_DNA"/>
</dbReference>
<dbReference type="Pfam" id="PF00651">
    <property type="entry name" value="BTB"/>
    <property type="match status" value="1"/>
</dbReference>
<dbReference type="GO" id="GO:0008270">
    <property type="term" value="F:zinc ion binding"/>
    <property type="evidence" value="ECO:0007669"/>
    <property type="project" value="InterPro"/>
</dbReference>
<dbReference type="InterPro" id="IPR007219">
    <property type="entry name" value="XnlR_reg_dom"/>
</dbReference>
<evidence type="ECO:0000256" key="4">
    <source>
        <dbReference type="SAM" id="MobiDB-lite"/>
    </source>
</evidence>
<dbReference type="GO" id="GO:0000981">
    <property type="term" value="F:DNA-binding transcription factor activity, RNA polymerase II-specific"/>
    <property type="evidence" value="ECO:0007669"/>
    <property type="project" value="InterPro"/>
</dbReference>
<feature type="region of interest" description="Disordered" evidence="4">
    <location>
        <begin position="1"/>
        <end position="23"/>
    </location>
</feature>
<name>A0A6A6T6H7_9PLEO</name>
<feature type="domain" description="BTB" evidence="6">
    <location>
        <begin position="645"/>
        <end position="720"/>
    </location>
</feature>
<gene>
    <name evidence="7" type="ORF">K491DRAFT_704486</name>
</gene>
<dbReference type="InterPro" id="IPR036864">
    <property type="entry name" value="Zn2-C6_fun-type_DNA-bd_sf"/>
</dbReference>
<dbReference type="Gene3D" id="4.10.240.10">
    <property type="entry name" value="Zn(2)-C6 fungal-type DNA-binding domain"/>
    <property type="match status" value="1"/>
</dbReference>
<evidence type="ECO:0000256" key="1">
    <source>
        <dbReference type="ARBA" id="ARBA00004123"/>
    </source>
</evidence>
<evidence type="ECO:0000256" key="3">
    <source>
        <dbReference type="ARBA" id="ARBA00023242"/>
    </source>
</evidence>
<dbReference type="PROSITE" id="PS50097">
    <property type="entry name" value="BTB"/>
    <property type="match status" value="1"/>
</dbReference>
<proteinExistence type="predicted"/>
<dbReference type="InterPro" id="IPR050613">
    <property type="entry name" value="Sec_Metabolite_Reg"/>
</dbReference>
<evidence type="ECO:0000256" key="2">
    <source>
        <dbReference type="ARBA" id="ARBA00022723"/>
    </source>
</evidence>
<dbReference type="GO" id="GO:0005634">
    <property type="term" value="C:nucleus"/>
    <property type="evidence" value="ECO:0007669"/>
    <property type="project" value="UniProtKB-SubCell"/>
</dbReference>
<reference evidence="7" key="1">
    <citation type="journal article" date="2020" name="Stud. Mycol.">
        <title>101 Dothideomycetes genomes: a test case for predicting lifestyles and emergence of pathogens.</title>
        <authorList>
            <person name="Haridas S."/>
            <person name="Albert R."/>
            <person name="Binder M."/>
            <person name="Bloem J."/>
            <person name="Labutti K."/>
            <person name="Salamov A."/>
            <person name="Andreopoulos B."/>
            <person name="Baker S."/>
            <person name="Barry K."/>
            <person name="Bills G."/>
            <person name="Bluhm B."/>
            <person name="Cannon C."/>
            <person name="Castanera R."/>
            <person name="Culley D."/>
            <person name="Daum C."/>
            <person name="Ezra D."/>
            <person name="Gonzalez J."/>
            <person name="Henrissat B."/>
            <person name="Kuo A."/>
            <person name="Liang C."/>
            <person name="Lipzen A."/>
            <person name="Lutzoni F."/>
            <person name="Magnuson J."/>
            <person name="Mondo S."/>
            <person name="Nolan M."/>
            <person name="Ohm R."/>
            <person name="Pangilinan J."/>
            <person name="Park H.-J."/>
            <person name="Ramirez L."/>
            <person name="Alfaro M."/>
            <person name="Sun H."/>
            <person name="Tritt A."/>
            <person name="Yoshinaga Y."/>
            <person name="Zwiers L.-H."/>
            <person name="Turgeon B."/>
            <person name="Goodwin S."/>
            <person name="Spatafora J."/>
            <person name="Crous P."/>
            <person name="Grigoriev I."/>
        </authorList>
    </citation>
    <scope>NUCLEOTIDE SEQUENCE</scope>
    <source>
        <strain evidence="7">CBS 122681</strain>
    </source>
</reference>
<evidence type="ECO:0000259" key="5">
    <source>
        <dbReference type="PROSITE" id="PS50048"/>
    </source>
</evidence>
<keyword evidence="8" id="KW-1185">Reference proteome</keyword>
<dbReference type="PANTHER" id="PTHR31001:SF85">
    <property type="entry name" value="ZN(II)2CYS6 TRANSCRIPTION FACTOR (EUROFUNG)"/>
    <property type="match status" value="1"/>
</dbReference>
<dbReference type="Pfam" id="PF04082">
    <property type="entry name" value="Fungal_trans"/>
    <property type="match status" value="1"/>
</dbReference>
<feature type="compositionally biased region" description="Low complexity" evidence="4">
    <location>
        <begin position="501"/>
        <end position="514"/>
    </location>
</feature>
<dbReference type="Proteomes" id="UP000799324">
    <property type="component" value="Unassembled WGS sequence"/>
</dbReference>
<dbReference type="CDD" id="cd12148">
    <property type="entry name" value="fungal_TF_MHR"/>
    <property type="match status" value="1"/>
</dbReference>
<protein>
    <recommendedName>
        <fullName evidence="9">Zn(2)-C6 fungal-type domain-containing protein</fullName>
    </recommendedName>
</protein>
<feature type="domain" description="Zn(2)-C6 fungal-type" evidence="5">
    <location>
        <begin position="32"/>
        <end position="62"/>
    </location>
</feature>
<evidence type="ECO:0000313" key="8">
    <source>
        <dbReference type="Proteomes" id="UP000799324"/>
    </source>
</evidence>
<dbReference type="PANTHER" id="PTHR31001">
    <property type="entry name" value="UNCHARACTERIZED TRANSCRIPTIONAL REGULATORY PROTEIN"/>
    <property type="match status" value="1"/>
</dbReference>
<dbReference type="GO" id="GO:0003677">
    <property type="term" value="F:DNA binding"/>
    <property type="evidence" value="ECO:0007669"/>
    <property type="project" value="InterPro"/>
</dbReference>
<accession>A0A6A6T6H7</accession>
<evidence type="ECO:0008006" key="9">
    <source>
        <dbReference type="Google" id="ProtNLM"/>
    </source>
</evidence>
<dbReference type="PROSITE" id="PS00463">
    <property type="entry name" value="ZN2_CY6_FUNGAL_1"/>
    <property type="match status" value="1"/>
</dbReference>
<sequence length="906" mass="101304">MSSTAQGTSSATTSPESTATSNATPPILKSYSCVLCAQRKVKCDKAPGGCSNCTKARVSCVYKAPPPPRRRKKGTREIDIHAKLKLYEETLRKLGVEPCDLEIEESARHSGLKIKGGDSPEKSLNGQAENGRQDKNRKDAGILVADQGKSRYLENSLWTNLQKEFRHSQGILDDDSSSDEDVLEAKRIAQRLGLHRDGQDLGLSPFDTEIRRRLWWQTLMLDGFAEKLAGTGGDVFYGDTRIPSNLNDSDLTPGMKELPKEHEGATEMMFFLIRCNLGASMKKTSNLTGNFDGIWNKLSARGLSLSAKDKAIDELEATFQRKFLQYCDHAVPWHFMCTYLARAIIFMMRFMAHNPDHHGPHPERDMPQAERDMLFDMSLQVTAAQNLAYTSKSMQGYLWHVTLHFPWKALIYLLACLRYRTHGADVDKAWEQIELVYEFHPNFATELSRKALPIAIGKLTLRAWEAFIAARGTPEKGEPYFIQMLRTRNFDYERKKSDALPSEPTPSSEPSASPNTDLSPSPAQPPMNPIREAIAAAQPSANFVAQSSPLDTFQWDSNFAESLDAPPAVNLPALDPDQMNWTSWDNLLADYQMVDIHGSWATNESLTNNGNTGHATTFGFAGSANSPPRYYILIDISLLQSGSYSDLIITCNGDTYKVHKAVVCPRCDFFARAVNFDGKAFSAFGILYAQDGKIDLPEDDATAVKLLIQYLYEGEYEPYHTEVRPAMNPSDRTTFSVVTRSVSGGQAYTYDFPHTCRQAFHCYQPYLCPHHTCGHQCSNNCQSFLCSHCCTPTITTSVGTAEELPLHSKMYEIADKYDVVGLKDLVMEKFRDAATQFWNHRAFATAAHHAFTTTMEEDKGLRDIVCKTISDHMTLLEKPTIEALMMEFNGLAFGLLKAKSQANGWK</sequence>
<dbReference type="SMART" id="SM00066">
    <property type="entry name" value="GAL4"/>
    <property type="match status" value="1"/>
</dbReference>
<keyword evidence="3" id="KW-0539">Nucleus</keyword>
<dbReference type="Gene3D" id="3.30.710.10">
    <property type="entry name" value="Potassium Channel Kv1.1, Chain A"/>
    <property type="match status" value="1"/>
</dbReference>
<dbReference type="InterPro" id="IPR001138">
    <property type="entry name" value="Zn2Cys6_DnaBD"/>
</dbReference>
<feature type="region of interest" description="Disordered" evidence="4">
    <location>
        <begin position="496"/>
        <end position="528"/>
    </location>
</feature>
<dbReference type="SUPFAM" id="SSF57701">
    <property type="entry name" value="Zn2/Cys6 DNA-binding domain"/>
    <property type="match status" value="1"/>
</dbReference>
<dbReference type="InterPro" id="IPR011333">
    <property type="entry name" value="SKP1/BTB/POZ_sf"/>
</dbReference>
<organism evidence="7 8">
    <name type="scientific">Lophiostoma macrostomum CBS 122681</name>
    <dbReference type="NCBI Taxonomy" id="1314788"/>
    <lineage>
        <taxon>Eukaryota</taxon>
        <taxon>Fungi</taxon>
        <taxon>Dikarya</taxon>
        <taxon>Ascomycota</taxon>
        <taxon>Pezizomycotina</taxon>
        <taxon>Dothideomycetes</taxon>
        <taxon>Pleosporomycetidae</taxon>
        <taxon>Pleosporales</taxon>
        <taxon>Lophiostomataceae</taxon>
        <taxon>Lophiostoma</taxon>
    </lineage>
</organism>
<dbReference type="Pfam" id="PF00172">
    <property type="entry name" value="Zn_clus"/>
    <property type="match status" value="1"/>
</dbReference>
<dbReference type="GO" id="GO:0006351">
    <property type="term" value="P:DNA-templated transcription"/>
    <property type="evidence" value="ECO:0007669"/>
    <property type="project" value="InterPro"/>
</dbReference>
<dbReference type="AlphaFoldDB" id="A0A6A6T6H7"/>